<name>A0A6P7TCE1_9MOLL</name>
<dbReference type="GO" id="GO:0003735">
    <property type="term" value="F:structural constituent of ribosome"/>
    <property type="evidence" value="ECO:0007669"/>
    <property type="project" value="InterPro"/>
</dbReference>
<evidence type="ECO:0000256" key="5">
    <source>
        <dbReference type="ARBA" id="ARBA00035413"/>
    </source>
</evidence>
<evidence type="ECO:0000256" key="2">
    <source>
        <dbReference type="ARBA" id="ARBA00022980"/>
    </source>
</evidence>
<protein>
    <recommendedName>
        <fullName evidence="4">Large ribosomal subunit protein bL17m</fullName>
    </recommendedName>
    <alternativeName>
        <fullName evidence="5">39S ribosomal protein L17, mitochondrial</fullName>
    </alternativeName>
</protein>
<comment type="similarity">
    <text evidence="1">Belongs to the bacterial ribosomal protein bL17 family.</text>
</comment>
<dbReference type="RefSeq" id="XP_029647732.1">
    <property type="nucleotide sequence ID" value="XM_029791872.2"/>
</dbReference>
<evidence type="ECO:0000256" key="4">
    <source>
        <dbReference type="ARBA" id="ARBA00035290"/>
    </source>
</evidence>
<dbReference type="AlphaFoldDB" id="A0A6P7TCE1"/>
<organism evidence="6 7">
    <name type="scientific">Octopus sinensis</name>
    <name type="common">East Asian common octopus</name>
    <dbReference type="NCBI Taxonomy" id="2607531"/>
    <lineage>
        <taxon>Eukaryota</taxon>
        <taxon>Metazoa</taxon>
        <taxon>Spiralia</taxon>
        <taxon>Lophotrochozoa</taxon>
        <taxon>Mollusca</taxon>
        <taxon>Cephalopoda</taxon>
        <taxon>Coleoidea</taxon>
        <taxon>Octopodiformes</taxon>
        <taxon>Octopoda</taxon>
        <taxon>Incirrata</taxon>
        <taxon>Octopodidae</taxon>
        <taxon>Octopus</taxon>
    </lineage>
</organism>
<keyword evidence="6" id="KW-1185">Reference proteome</keyword>
<evidence type="ECO:0000313" key="6">
    <source>
        <dbReference type="Proteomes" id="UP000515154"/>
    </source>
</evidence>
<dbReference type="Proteomes" id="UP000515154">
    <property type="component" value="Linkage group LG18"/>
</dbReference>
<accession>A0A6P7TCE1</accession>
<dbReference type="SUPFAM" id="SSF64263">
    <property type="entry name" value="Prokaryotic ribosomal protein L17"/>
    <property type="match status" value="1"/>
</dbReference>
<dbReference type="GO" id="GO:0006412">
    <property type="term" value="P:translation"/>
    <property type="evidence" value="ECO:0007669"/>
    <property type="project" value="InterPro"/>
</dbReference>
<dbReference type="InterPro" id="IPR000456">
    <property type="entry name" value="Ribosomal_bL17"/>
</dbReference>
<dbReference type="InterPro" id="IPR036373">
    <property type="entry name" value="Ribosomal_bL17_sf"/>
</dbReference>
<proteinExistence type="inferred from homology"/>
<keyword evidence="3" id="KW-0687">Ribonucleoprotein</keyword>
<sequence>MLKFVVRTRPRYMSATLGFGGGPSARIERLRRTVTAVVRYERIESYYHRLDEARGYTERLLQLAIKNGPKDPKTMELADYWLLEKDLVLKLFKVLVPRYSNYTTSFTDMYKLPTVYPGKDGALGILELKGNPWPPVLPDHRSKDQYLINQLLEAAQENSGSRSSLHMEETQHFPPTDQILNENAESDSLIQNFDQINIQTTENSNK</sequence>
<keyword evidence="2 7" id="KW-0689">Ribosomal protein</keyword>
<dbReference type="GO" id="GO:0005762">
    <property type="term" value="C:mitochondrial large ribosomal subunit"/>
    <property type="evidence" value="ECO:0007669"/>
    <property type="project" value="TreeGrafter"/>
</dbReference>
<dbReference type="PANTHER" id="PTHR14413">
    <property type="entry name" value="RIBOSOMAL PROTEIN L17"/>
    <property type="match status" value="1"/>
</dbReference>
<evidence type="ECO:0000256" key="1">
    <source>
        <dbReference type="ARBA" id="ARBA00008777"/>
    </source>
</evidence>
<dbReference type="Pfam" id="PF01196">
    <property type="entry name" value="Ribosomal_L17"/>
    <property type="match status" value="1"/>
</dbReference>
<dbReference type="FunFam" id="3.90.1030.10:FF:000009">
    <property type="entry name" value="39S ribosomal protein L17, mitochondrial"/>
    <property type="match status" value="1"/>
</dbReference>
<gene>
    <name evidence="7" type="primary">LOC115221670</name>
</gene>
<reference evidence="7" key="1">
    <citation type="submission" date="2025-08" db="UniProtKB">
        <authorList>
            <consortium name="RefSeq"/>
        </authorList>
    </citation>
    <scope>IDENTIFICATION</scope>
</reference>
<dbReference type="PANTHER" id="PTHR14413:SF16">
    <property type="entry name" value="LARGE RIBOSOMAL SUBUNIT PROTEIN BL17M"/>
    <property type="match status" value="1"/>
</dbReference>
<dbReference type="KEGG" id="osn:115221670"/>
<dbReference type="Gene3D" id="3.90.1030.10">
    <property type="entry name" value="Ribosomal protein L17"/>
    <property type="match status" value="1"/>
</dbReference>
<evidence type="ECO:0000256" key="3">
    <source>
        <dbReference type="ARBA" id="ARBA00023274"/>
    </source>
</evidence>
<evidence type="ECO:0000313" key="7">
    <source>
        <dbReference type="RefSeq" id="XP_029647732.1"/>
    </source>
</evidence>